<dbReference type="PANTHER" id="PTHR11422">
    <property type="entry name" value="T-CELL SURFACE GLYCOPROTEIN CD4"/>
    <property type="match status" value="1"/>
</dbReference>
<evidence type="ECO:0000313" key="22">
    <source>
        <dbReference type="Proteomes" id="UP000694385"/>
    </source>
</evidence>
<dbReference type="GO" id="GO:0051924">
    <property type="term" value="P:regulation of calcium ion transport"/>
    <property type="evidence" value="ECO:0007669"/>
    <property type="project" value="Ensembl"/>
</dbReference>
<dbReference type="GO" id="GO:0005788">
    <property type="term" value="C:endoplasmic reticulum lumen"/>
    <property type="evidence" value="ECO:0007669"/>
    <property type="project" value="Ensembl"/>
</dbReference>
<evidence type="ECO:0000256" key="12">
    <source>
        <dbReference type="ARBA" id="ARBA00023139"/>
    </source>
</evidence>
<dbReference type="GO" id="GO:0045121">
    <property type="term" value="C:membrane raft"/>
    <property type="evidence" value="ECO:0007669"/>
    <property type="project" value="Ensembl"/>
</dbReference>
<dbReference type="FunFam" id="2.60.40.10:FF:001221">
    <property type="entry name" value="T-cell surface glycoprotein CD4"/>
    <property type="match status" value="1"/>
</dbReference>
<keyword evidence="5 18" id="KW-0812">Transmembrane</keyword>
<evidence type="ECO:0000256" key="10">
    <source>
        <dbReference type="ARBA" id="ARBA00023130"/>
    </source>
</evidence>
<dbReference type="GO" id="GO:0005789">
    <property type="term" value="C:endoplasmic reticulum membrane"/>
    <property type="evidence" value="ECO:0007669"/>
    <property type="project" value="Ensembl"/>
</dbReference>
<evidence type="ECO:0000256" key="7">
    <source>
        <dbReference type="ARBA" id="ARBA00022737"/>
    </source>
</evidence>
<keyword evidence="12" id="KW-0564">Palmitate</keyword>
<dbReference type="InterPro" id="IPR036179">
    <property type="entry name" value="Ig-like_dom_sf"/>
</dbReference>
<comment type="subcellular location">
    <subcellularLocation>
        <location evidence="1">Cell membrane</location>
        <topology evidence="1">Single-pass type I membrane protein</topology>
    </subcellularLocation>
</comment>
<keyword evidence="9 18" id="KW-1133">Transmembrane helix</keyword>
<dbReference type="GO" id="GO:0045657">
    <property type="term" value="P:positive regulation of monocyte differentiation"/>
    <property type="evidence" value="ECO:0007669"/>
    <property type="project" value="Ensembl"/>
</dbReference>
<dbReference type="GO" id="GO:0045893">
    <property type="term" value="P:positive regulation of DNA-templated transcription"/>
    <property type="evidence" value="ECO:0007669"/>
    <property type="project" value="Ensembl"/>
</dbReference>
<dbReference type="InterPro" id="IPR013151">
    <property type="entry name" value="Immunoglobulin_dom"/>
</dbReference>
<reference evidence="21" key="1">
    <citation type="submission" date="2025-08" db="UniProtKB">
        <authorList>
            <consortium name="Ensembl"/>
        </authorList>
    </citation>
    <scope>IDENTIFICATION</scope>
</reference>
<feature type="signal peptide" evidence="19">
    <location>
        <begin position="1"/>
        <end position="17"/>
    </location>
</feature>
<evidence type="ECO:0000259" key="20">
    <source>
        <dbReference type="PROSITE" id="PS50835"/>
    </source>
</evidence>
<dbReference type="Pfam" id="PF05790">
    <property type="entry name" value="C2-set"/>
    <property type="match status" value="2"/>
</dbReference>
<dbReference type="FunFam" id="2.60.40.10:FF:001253">
    <property type="entry name" value="T-cell surface glycoprotein CD4"/>
    <property type="match status" value="1"/>
</dbReference>
<dbReference type="GO" id="GO:0008270">
    <property type="term" value="F:zinc ion binding"/>
    <property type="evidence" value="ECO:0007669"/>
    <property type="project" value="Ensembl"/>
</dbReference>
<dbReference type="GO" id="GO:0007155">
    <property type="term" value="P:cell adhesion"/>
    <property type="evidence" value="ECO:0007669"/>
    <property type="project" value="InterPro"/>
</dbReference>
<dbReference type="GO" id="GO:1990782">
    <property type="term" value="F:protein tyrosine kinase binding"/>
    <property type="evidence" value="ECO:0007669"/>
    <property type="project" value="Ensembl"/>
</dbReference>
<dbReference type="GO" id="GO:0070374">
    <property type="term" value="P:positive regulation of ERK1 and ERK2 cascade"/>
    <property type="evidence" value="ECO:0007669"/>
    <property type="project" value="Ensembl"/>
</dbReference>
<dbReference type="Pfam" id="PF12104">
    <property type="entry name" value="Tcell_CD4_C"/>
    <property type="match status" value="1"/>
</dbReference>
<evidence type="ECO:0000256" key="8">
    <source>
        <dbReference type="ARBA" id="ARBA00022859"/>
    </source>
</evidence>
<evidence type="ECO:0000256" key="16">
    <source>
        <dbReference type="ARBA" id="ARBA00023319"/>
    </source>
</evidence>
<dbReference type="Gene3D" id="2.60.40.10">
    <property type="entry name" value="Immunoglobulins"/>
    <property type="match status" value="4"/>
</dbReference>
<dbReference type="InterPro" id="IPR008424">
    <property type="entry name" value="Ig_C2-set"/>
</dbReference>
<keyword evidence="14" id="KW-0325">Glycoprotein</keyword>
<evidence type="ECO:0000256" key="4">
    <source>
        <dbReference type="ARBA" id="ARBA00022553"/>
    </source>
</evidence>
<dbReference type="GO" id="GO:0097011">
    <property type="term" value="P:cellular response to granulocyte macrophage colony-stimulating factor stimulus"/>
    <property type="evidence" value="ECO:0007669"/>
    <property type="project" value="Ensembl"/>
</dbReference>
<keyword evidence="4" id="KW-0597">Phosphoprotein</keyword>
<evidence type="ECO:0000256" key="6">
    <source>
        <dbReference type="ARBA" id="ARBA00022729"/>
    </source>
</evidence>
<dbReference type="GO" id="GO:0015026">
    <property type="term" value="F:coreceptor activity"/>
    <property type="evidence" value="ECO:0007669"/>
    <property type="project" value="InterPro"/>
</dbReference>
<keyword evidence="16" id="KW-0393">Immunoglobulin domain</keyword>
<keyword evidence="13" id="KW-1015">Disulfide bond</keyword>
<evidence type="ECO:0000256" key="15">
    <source>
        <dbReference type="ARBA" id="ARBA00023288"/>
    </source>
</evidence>
<dbReference type="InterPro" id="IPR003599">
    <property type="entry name" value="Ig_sub"/>
</dbReference>
<dbReference type="FunFam" id="2.60.40.10:FF:001105">
    <property type="entry name" value="T-cell surface glycoprotein CD4"/>
    <property type="match status" value="1"/>
</dbReference>
<dbReference type="GO" id="GO:0050870">
    <property type="term" value="P:positive regulation of T cell activation"/>
    <property type="evidence" value="ECO:0007669"/>
    <property type="project" value="Ensembl"/>
</dbReference>
<reference evidence="21" key="2">
    <citation type="submission" date="2025-09" db="UniProtKB">
        <authorList>
            <consortium name="Ensembl"/>
        </authorList>
    </citation>
    <scope>IDENTIFICATION</scope>
</reference>
<feature type="chain" id="PRO_5034169667" description="T-cell surface glycoprotein CD4" evidence="19">
    <location>
        <begin position="18"/>
        <end position="454"/>
    </location>
</feature>
<name>A0A8C5K2N0_JACJA</name>
<dbReference type="Ensembl" id="ENSJJAT00000006969.1">
    <property type="protein sequence ID" value="ENSJJAP00000003192.1"/>
    <property type="gene ID" value="ENSJJAG00000006130.1"/>
</dbReference>
<keyword evidence="10" id="KW-1064">Adaptive immunity</keyword>
<dbReference type="GO" id="GO:0050850">
    <property type="term" value="P:positive regulation of calcium-mediated signaling"/>
    <property type="evidence" value="ECO:0007669"/>
    <property type="project" value="Ensembl"/>
</dbReference>
<dbReference type="SUPFAM" id="SSF48726">
    <property type="entry name" value="Immunoglobulin"/>
    <property type="match status" value="4"/>
</dbReference>
<evidence type="ECO:0000313" key="21">
    <source>
        <dbReference type="Ensembl" id="ENSJJAP00000003192.1"/>
    </source>
</evidence>
<keyword evidence="15" id="KW-0449">Lipoprotein</keyword>
<evidence type="ECO:0000256" key="11">
    <source>
        <dbReference type="ARBA" id="ARBA00023136"/>
    </source>
</evidence>
<dbReference type="GeneTree" id="ENSGT00390000001745"/>
<dbReference type="GO" id="GO:0042803">
    <property type="term" value="F:protein homodimerization activity"/>
    <property type="evidence" value="ECO:0007669"/>
    <property type="project" value="Ensembl"/>
</dbReference>
<dbReference type="InterPro" id="IPR013783">
    <property type="entry name" value="Ig-like_fold"/>
</dbReference>
<dbReference type="CDD" id="cd22570">
    <property type="entry name" value="CD4_CD"/>
    <property type="match status" value="1"/>
</dbReference>
<dbReference type="Pfam" id="PF09191">
    <property type="entry name" value="CD4-extracel"/>
    <property type="match status" value="1"/>
</dbReference>
<evidence type="ECO:0000256" key="2">
    <source>
        <dbReference type="ARBA" id="ARBA00016522"/>
    </source>
</evidence>
<dbReference type="SMART" id="SM00406">
    <property type="entry name" value="IGv"/>
    <property type="match status" value="1"/>
</dbReference>
<feature type="domain" description="Ig-like" evidence="20">
    <location>
        <begin position="20"/>
        <end position="120"/>
    </location>
</feature>
<evidence type="ECO:0000256" key="14">
    <source>
        <dbReference type="ARBA" id="ARBA00023180"/>
    </source>
</evidence>
<proteinExistence type="predicted"/>
<evidence type="ECO:0000256" key="13">
    <source>
        <dbReference type="ARBA" id="ARBA00023157"/>
    </source>
</evidence>
<dbReference type="InterPro" id="IPR000973">
    <property type="entry name" value="CD4"/>
</dbReference>
<dbReference type="GO" id="GO:0042012">
    <property type="term" value="F:interleukin-16 receptor activity"/>
    <property type="evidence" value="ECO:0007669"/>
    <property type="project" value="Ensembl"/>
</dbReference>
<dbReference type="PANTHER" id="PTHR11422:SF0">
    <property type="entry name" value="T-CELL SURFACE GLYCOPROTEIN CD4"/>
    <property type="match status" value="1"/>
</dbReference>
<evidence type="ECO:0000256" key="17">
    <source>
        <dbReference type="ARBA" id="ARBA00029974"/>
    </source>
</evidence>
<dbReference type="GO" id="GO:0042289">
    <property type="term" value="F:MHC class II protein binding"/>
    <property type="evidence" value="ECO:0007669"/>
    <property type="project" value="Ensembl"/>
</dbReference>
<dbReference type="GO" id="GO:0019722">
    <property type="term" value="P:calcium-mediated signaling"/>
    <property type="evidence" value="ECO:0007669"/>
    <property type="project" value="Ensembl"/>
</dbReference>
<dbReference type="GO" id="GO:0042011">
    <property type="term" value="F:interleukin-16 binding"/>
    <property type="evidence" value="ECO:0007669"/>
    <property type="project" value="Ensembl"/>
</dbReference>
<dbReference type="InterPro" id="IPR015274">
    <property type="entry name" value="CD4-extracel"/>
</dbReference>
<sequence>MHRGLSIAHLLLALQLAQLPAVPEGKTDGRTVVLGKAGDPVELPCEASRKMSLPFTWKHSNDRGRGALRRGSSHLKDRVDSKKSMWDQGSFPLIINKLEVKDSGTYICEMQNRRTEVELQVFKVTVNPGTHLLQGQNLTLTLESPSRHNPSAQCKRPGNRIVSGAKVLFAPNVGFQDSGPWQCTLTQDRQSLTFDIHISVLGFQKTHSTAYKKEGEPVEFCFPLNFEEETLHGELRWQAEKAPASKSWITFSLENKKVSVKKSTQDPSLQLADTLPLCLKLPKVLPQYAGSGTLTLNLTKGTLIQEVKLVVMRVTQSPNSLMCEVWGPTSPKLKLSLMLENQEPRVSKQEKVIQVQAPAAGLWRCRLSDGDEMVMDSETQVLPAEWNQDQPMFLAIVLGGTFGFLAFAGLCILCCVKCRHKRRQAERMSQIKRLLSEKKTCQCPHRLRKTQNLM</sequence>
<evidence type="ECO:0000256" key="3">
    <source>
        <dbReference type="ARBA" id="ARBA00022475"/>
    </source>
</evidence>
<protein>
    <recommendedName>
        <fullName evidence="2">T-cell surface glycoprotein CD4</fullName>
    </recommendedName>
    <alternativeName>
        <fullName evidence="17">T-cell surface antigen T4/Leu-3</fullName>
    </alternativeName>
</protein>
<evidence type="ECO:0000256" key="9">
    <source>
        <dbReference type="ARBA" id="ARBA00022989"/>
    </source>
</evidence>
<dbReference type="GO" id="GO:0001618">
    <property type="term" value="F:virus receptor activity"/>
    <property type="evidence" value="ECO:0007669"/>
    <property type="project" value="Ensembl"/>
</dbReference>
<dbReference type="GO" id="GO:0030225">
    <property type="term" value="P:macrophage differentiation"/>
    <property type="evidence" value="ECO:0007669"/>
    <property type="project" value="Ensembl"/>
</dbReference>
<evidence type="ECO:0000256" key="1">
    <source>
        <dbReference type="ARBA" id="ARBA00004251"/>
    </source>
</evidence>
<dbReference type="GO" id="GO:0043123">
    <property type="term" value="P:positive regulation of canonical NF-kappaB signal transduction"/>
    <property type="evidence" value="ECO:0007669"/>
    <property type="project" value="Ensembl"/>
</dbReference>
<dbReference type="Gene3D" id="1.20.5.900">
    <property type="entry name" value="transmembrane domain of human cd4"/>
    <property type="match status" value="1"/>
</dbReference>
<dbReference type="InterPro" id="IPR021963">
    <property type="entry name" value="Tcell_CD4_Cterm"/>
</dbReference>
<dbReference type="GO" id="GO:0046598">
    <property type="term" value="P:positive regulation of viral entry into host cell"/>
    <property type="evidence" value="ECO:0007669"/>
    <property type="project" value="Ensembl"/>
</dbReference>
<organism evidence="21 22">
    <name type="scientific">Jaculus jaculus</name>
    <name type="common">Lesser Egyptian jerboa</name>
    <dbReference type="NCBI Taxonomy" id="51337"/>
    <lineage>
        <taxon>Eukaryota</taxon>
        <taxon>Metazoa</taxon>
        <taxon>Chordata</taxon>
        <taxon>Craniata</taxon>
        <taxon>Vertebrata</taxon>
        <taxon>Euteleostomi</taxon>
        <taxon>Mammalia</taxon>
        <taxon>Eutheria</taxon>
        <taxon>Euarchontoglires</taxon>
        <taxon>Glires</taxon>
        <taxon>Rodentia</taxon>
        <taxon>Myomorpha</taxon>
        <taxon>Dipodoidea</taxon>
        <taxon>Dipodidae</taxon>
        <taxon>Dipodinae</taxon>
        <taxon>Jaculus</taxon>
    </lineage>
</organism>
<dbReference type="SMART" id="SM00409">
    <property type="entry name" value="IG"/>
    <property type="match status" value="3"/>
</dbReference>
<keyword evidence="22" id="KW-1185">Reference proteome</keyword>
<dbReference type="GO" id="GO:0002250">
    <property type="term" value="P:adaptive immune response"/>
    <property type="evidence" value="ECO:0007669"/>
    <property type="project" value="UniProtKB-KW"/>
</dbReference>
<dbReference type="PROSITE" id="PS50835">
    <property type="entry name" value="IG_LIKE"/>
    <property type="match status" value="1"/>
</dbReference>
<dbReference type="InterPro" id="IPR007110">
    <property type="entry name" value="Ig-like_dom"/>
</dbReference>
<evidence type="ECO:0000256" key="19">
    <source>
        <dbReference type="SAM" id="SignalP"/>
    </source>
</evidence>
<keyword evidence="6 19" id="KW-0732">Signal</keyword>
<dbReference type="GO" id="GO:0032507">
    <property type="term" value="P:maintenance of protein location in cell"/>
    <property type="evidence" value="ECO:0007669"/>
    <property type="project" value="Ensembl"/>
</dbReference>
<dbReference type="FunFam" id="1.20.5.900:FF:000001">
    <property type="entry name" value="T-cell surface glycoprotein CD4"/>
    <property type="match status" value="1"/>
</dbReference>
<accession>A0A8C5K2N0</accession>
<feature type="transmembrane region" description="Helical" evidence="18">
    <location>
        <begin position="392"/>
        <end position="416"/>
    </location>
</feature>
<dbReference type="OMA" id="KTCQCSH"/>
<keyword evidence="8" id="KW-0391">Immunity</keyword>
<keyword evidence="11 18" id="KW-0472">Membrane</keyword>
<evidence type="ECO:0000256" key="18">
    <source>
        <dbReference type="SAM" id="Phobius"/>
    </source>
</evidence>
<dbReference type="GO" id="GO:0035397">
    <property type="term" value="P:helper T cell enhancement of adaptive immune response"/>
    <property type="evidence" value="ECO:0007669"/>
    <property type="project" value="Ensembl"/>
</dbReference>
<evidence type="ECO:0000256" key="5">
    <source>
        <dbReference type="ARBA" id="ARBA00022692"/>
    </source>
</evidence>
<dbReference type="GO" id="GO:0045058">
    <property type="term" value="P:T cell selection"/>
    <property type="evidence" value="ECO:0007669"/>
    <property type="project" value="Ensembl"/>
</dbReference>
<dbReference type="GO" id="GO:0035723">
    <property type="term" value="P:interleukin-15-mediated signaling pathway"/>
    <property type="evidence" value="ECO:0007669"/>
    <property type="project" value="Ensembl"/>
</dbReference>
<dbReference type="InterPro" id="IPR013106">
    <property type="entry name" value="Ig_V-set"/>
</dbReference>
<dbReference type="GO" id="GO:0050829">
    <property type="term" value="P:defense response to Gram-negative bacterium"/>
    <property type="evidence" value="ECO:0007669"/>
    <property type="project" value="Ensembl"/>
</dbReference>
<dbReference type="PRINTS" id="PR00692">
    <property type="entry name" value="CD4TCANTIGEN"/>
</dbReference>
<keyword evidence="3" id="KW-1003">Cell membrane</keyword>
<dbReference type="Proteomes" id="UP000694385">
    <property type="component" value="Unassembled WGS sequence"/>
</dbReference>
<dbReference type="AlphaFoldDB" id="A0A8C5K2N0"/>
<gene>
    <name evidence="21" type="primary">Cd4</name>
</gene>
<dbReference type="GO" id="GO:0009897">
    <property type="term" value="C:external side of plasma membrane"/>
    <property type="evidence" value="ECO:0007669"/>
    <property type="project" value="Ensembl"/>
</dbReference>
<dbReference type="Pfam" id="PF00047">
    <property type="entry name" value="ig"/>
    <property type="match status" value="1"/>
</dbReference>
<keyword evidence="7" id="KW-0677">Repeat</keyword>
<dbReference type="GO" id="GO:0023026">
    <property type="term" value="F:MHC class II protein complex binding"/>
    <property type="evidence" value="ECO:0007669"/>
    <property type="project" value="Ensembl"/>
</dbReference>